<keyword evidence="1" id="KW-0732">Signal</keyword>
<protein>
    <submittedName>
        <fullName evidence="3">Esterase-like activity of phytase</fullName>
    </submittedName>
</protein>
<dbReference type="PANTHER" id="PTHR37957:SF1">
    <property type="entry name" value="PHYTASE-LIKE DOMAIN-CONTAINING PROTEIN"/>
    <property type="match status" value="1"/>
</dbReference>
<evidence type="ECO:0000256" key="1">
    <source>
        <dbReference type="SAM" id="SignalP"/>
    </source>
</evidence>
<feature type="chain" id="PRO_5013368766" evidence="1">
    <location>
        <begin position="22"/>
        <end position="450"/>
    </location>
</feature>
<dbReference type="PANTHER" id="PTHR37957">
    <property type="entry name" value="BLR7070 PROTEIN"/>
    <property type="match status" value="1"/>
</dbReference>
<keyword evidence="4" id="KW-1185">Reference proteome</keyword>
<feature type="domain" description="Phytase-like" evidence="2">
    <location>
        <begin position="54"/>
        <end position="411"/>
    </location>
</feature>
<dbReference type="Pfam" id="PF13449">
    <property type="entry name" value="Phytase-like"/>
    <property type="match status" value="1"/>
</dbReference>
<dbReference type="InterPro" id="IPR027372">
    <property type="entry name" value="Phytase-like_dom"/>
</dbReference>
<name>A0A1Y6D2R4_9GAMM</name>
<dbReference type="InterPro" id="IPR015943">
    <property type="entry name" value="WD40/YVTN_repeat-like_dom_sf"/>
</dbReference>
<feature type="signal peptide" evidence="1">
    <location>
        <begin position="1"/>
        <end position="21"/>
    </location>
</feature>
<dbReference type="Proteomes" id="UP000192923">
    <property type="component" value="Unassembled WGS sequence"/>
</dbReference>
<evidence type="ECO:0000313" key="3">
    <source>
        <dbReference type="EMBL" id="SMF95153.1"/>
    </source>
</evidence>
<accession>A0A1Y6D2R4</accession>
<reference evidence="3 4" key="1">
    <citation type="submission" date="2016-12" db="EMBL/GenBank/DDBJ databases">
        <authorList>
            <person name="Song W.-J."/>
            <person name="Kurnit D.M."/>
        </authorList>
    </citation>
    <scope>NUCLEOTIDE SEQUENCE [LARGE SCALE GENOMIC DNA]</scope>
    <source>
        <strain evidence="3 4">175</strain>
    </source>
</reference>
<dbReference type="EMBL" id="FXAM01000001">
    <property type="protein sequence ID" value="SMF95153.1"/>
    <property type="molecule type" value="Genomic_DNA"/>
</dbReference>
<gene>
    <name evidence="3" type="ORF">SAMN02949497_2499</name>
</gene>
<dbReference type="AlphaFoldDB" id="A0A1Y6D2R4"/>
<organism evidence="3 4">
    <name type="scientific">Methylomagnum ishizawai</name>
    <dbReference type="NCBI Taxonomy" id="1760988"/>
    <lineage>
        <taxon>Bacteria</taxon>
        <taxon>Pseudomonadati</taxon>
        <taxon>Pseudomonadota</taxon>
        <taxon>Gammaproteobacteria</taxon>
        <taxon>Methylococcales</taxon>
        <taxon>Methylococcaceae</taxon>
        <taxon>Methylomagnum</taxon>
    </lineage>
</organism>
<dbReference type="STRING" id="1760988.SAMN02949497_2499"/>
<dbReference type="RefSeq" id="WP_085213136.1">
    <property type="nucleotide sequence ID" value="NZ_FXAM01000001.1"/>
</dbReference>
<evidence type="ECO:0000259" key="2">
    <source>
        <dbReference type="Pfam" id="PF13449"/>
    </source>
</evidence>
<evidence type="ECO:0000313" key="4">
    <source>
        <dbReference type="Proteomes" id="UP000192923"/>
    </source>
</evidence>
<dbReference type="OrthoDB" id="384721at2"/>
<proteinExistence type="predicted"/>
<sequence length="450" mass="47962">MLKTQLCRVLPLLFAASAAQAQIDLIAIGQIDGNYQDLSTRTATPLENGVAGNRLGGIGSGLAYAGGNIFLGLPDRGPNAVAYNANVDDTTSYIPRFQTLHLSLAPNPDYTVGTVGSLPYILSPALSATTLLSSGLPLVYATGGAPGLNSPTQFYFSGRSDNFNAAKPSTHAFDGRFDPEGIRVSNDGKFVYISDEYGPYIYKFNRVNGRRIKVFNPPKYYAVAKPSSMGKNEEKPYNTVGRIDNKGMEGLAITPDGKTLVGIMQQNLLQDTKKYLRLFTIDTETGTTHEYAYLLTDGSGVSEIVAINDHEFLVDERDGAGLGDGSSAVVKKLYKIDISGATDISGQSVLNTATTTLVAKTPFLDLVALLGSNGVPADQVPAKIEGVAFGPDLSVGGVTKHTLFIANDNDFLPAVAGPNKFFVFTFEDADLPNYQPQTVAPFSLDKSDRG</sequence>
<dbReference type="SUPFAM" id="SSF75011">
    <property type="entry name" value="3-carboxy-cis,cis-mucoante lactonizing enzyme"/>
    <property type="match status" value="1"/>
</dbReference>
<dbReference type="Gene3D" id="2.130.10.10">
    <property type="entry name" value="YVTN repeat-like/Quinoprotein amine dehydrogenase"/>
    <property type="match status" value="1"/>
</dbReference>